<dbReference type="InterPro" id="IPR009057">
    <property type="entry name" value="Homeodomain-like_sf"/>
</dbReference>
<dbReference type="InterPro" id="IPR018062">
    <property type="entry name" value="HTH_AraC-typ_CS"/>
</dbReference>
<dbReference type="InterPro" id="IPR037923">
    <property type="entry name" value="HTH-like"/>
</dbReference>
<comment type="caution">
    <text evidence="5">The sequence shown here is derived from an EMBL/GenBank/DDBJ whole genome shotgun (WGS) entry which is preliminary data.</text>
</comment>
<dbReference type="SMART" id="SM00342">
    <property type="entry name" value="HTH_ARAC"/>
    <property type="match status" value="1"/>
</dbReference>
<dbReference type="SUPFAM" id="SSF51215">
    <property type="entry name" value="Regulatory protein AraC"/>
    <property type="match status" value="1"/>
</dbReference>
<dbReference type="PROSITE" id="PS01124">
    <property type="entry name" value="HTH_ARAC_FAMILY_2"/>
    <property type="match status" value="1"/>
</dbReference>
<dbReference type="EMBL" id="AWWI01000100">
    <property type="protein sequence ID" value="PIL19501.1"/>
    <property type="molecule type" value="Genomic_DNA"/>
</dbReference>
<dbReference type="GO" id="GO:0003700">
    <property type="term" value="F:DNA-binding transcription factor activity"/>
    <property type="evidence" value="ECO:0007669"/>
    <property type="project" value="InterPro"/>
</dbReference>
<dbReference type="AlphaFoldDB" id="A0A2G8RDK0"/>
<dbReference type="InterPro" id="IPR018060">
    <property type="entry name" value="HTH_AraC"/>
</dbReference>
<name>A0A2G8RDK0_9RHOB</name>
<proteinExistence type="predicted"/>
<dbReference type="Gene3D" id="1.10.10.60">
    <property type="entry name" value="Homeodomain-like"/>
    <property type="match status" value="1"/>
</dbReference>
<keyword evidence="6" id="KW-1185">Reference proteome</keyword>
<dbReference type="GO" id="GO:0043565">
    <property type="term" value="F:sequence-specific DNA binding"/>
    <property type="evidence" value="ECO:0007669"/>
    <property type="project" value="InterPro"/>
</dbReference>
<dbReference type="PANTHER" id="PTHR43280:SF32">
    <property type="entry name" value="TRANSCRIPTIONAL REGULATORY PROTEIN"/>
    <property type="match status" value="1"/>
</dbReference>
<dbReference type="OrthoDB" id="9814125at2"/>
<feature type="domain" description="HTH araC/xylS-type" evidence="4">
    <location>
        <begin position="168"/>
        <end position="266"/>
    </location>
</feature>
<dbReference type="Pfam" id="PF12833">
    <property type="entry name" value="HTH_18"/>
    <property type="match status" value="1"/>
</dbReference>
<reference evidence="5 6" key="1">
    <citation type="submission" date="2013-09" db="EMBL/GenBank/DDBJ databases">
        <title>Genome sequencing of Phaeobacter antarcticus sp. nov. SM1211.</title>
        <authorList>
            <person name="Zhang X.-Y."/>
            <person name="Liu C."/>
            <person name="Chen X.-L."/>
            <person name="Xie B.-B."/>
            <person name="Qin Q.-L."/>
            <person name="Rong J.-C."/>
            <person name="Zhang Y.-Z."/>
        </authorList>
    </citation>
    <scope>NUCLEOTIDE SEQUENCE [LARGE SCALE GENOMIC DNA]</scope>
    <source>
        <strain evidence="5 6">SM1211</strain>
    </source>
</reference>
<sequence length="273" mass="30059">MNQGAPHDAGDIRCQSIAQFSQGASWRVSCLHDLPRDLMIWITRGQGRVIINGVRRGIGTHNAIFLPAGTLFAIDLGPQGFAQVIESPPGLTDRLPTAPVHLRVRDSLAQAELTSEVEAMQRELSRERPLLQDALEAHVRLIAVWLARQLASGNSDTPSDTAEQRLVQKFSALVVRDFRADRAMADYAEVLNIAPTELSQICRDCCGKTAAEILTERRLYEARVMLSSPDPTIQDVAHELGFQSAAYFDRFIQTHTGQTPSALREHSIGAASR</sequence>
<dbReference type="Proteomes" id="UP000231259">
    <property type="component" value="Unassembled WGS sequence"/>
</dbReference>
<dbReference type="PROSITE" id="PS00041">
    <property type="entry name" value="HTH_ARAC_FAMILY_1"/>
    <property type="match status" value="1"/>
</dbReference>
<accession>A0A2G8RDK0</accession>
<dbReference type="SUPFAM" id="SSF46689">
    <property type="entry name" value="Homeodomain-like"/>
    <property type="match status" value="1"/>
</dbReference>
<evidence type="ECO:0000259" key="4">
    <source>
        <dbReference type="PROSITE" id="PS01124"/>
    </source>
</evidence>
<gene>
    <name evidence="5" type="ORF">P775_15285</name>
</gene>
<protein>
    <recommendedName>
        <fullName evidence="4">HTH araC/xylS-type domain-containing protein</fullName>
    </recommendedName>
</protein>
<evidence type="ECO:0000313" key="6">
    <source>
        <dbReference type="Proteomes" id="UP000231259"/>
    </source>
</evidence>
<evidence type="ECO:0000313" key="5">
    <source>
        <dbReference type="EMBL" id="PIL19501.1"/>
    </source>
</evidence>
<organism evidence="5 6">
    <name type="scientific">Puniceibacterium antarcticum</name>
    <dbReference type="NCBI Taxonomy" id="1206336"/>
    <lineage>
        <taxon>Bacteria</taxon>
        <taxon>Pseudomonadati</taxon>
        <taxon>Pseudomonadota</taxon>
        <taxon>Alphaproteobacteria</taxon>
        <taxon>Rhodobacterales</taxon>
        <taxon>Paracoccaceae</taxon>
        <taxon>Puniceibacterium</taxon>
    </lineage>
</organism>
<evidence type="ECO:0000256" key="1">
    <source>
        <dbReference type="ARBA" id="ARBA00023015"/>
    </source>
</evidence>
<evidence type="ECO:0000256" key="2">
    <source>
        <dbReference type="ARBA" id="ARBA00023125"/>
    </source>
</evidence>
<evidence type="ECO:0000256" key="3">
    <source>
        <dbReference type="ARBA" id="ARBA00023163"/>
    </source>
</evidence>
<keyword evidence="3" id="KW-0804">Transcription</keyword>
<dbReference type="PANTHER" id="PTHR43280">
    <property type="entry name" value="ARAC-FAMILY TRANSCRIPTIONAL REGULATOR"/>
    <property type="match status" value="1"/>
</dbReference>
<keyword evidence="1" id="KW-0805">Transcription regulation</keyword>
<keyword evidence="2" id="KW-0238">DNA-binding</keyword>
<dbReference type="RefSeq" id="WP_099911663.1">
    <property type="nucleotide sequence ID" value="NZ_AWWI01000100.1"/>
</dbReference>